<accession>A0AC60QFT0</accession>
<feature type="non-terminal residue" evidence="1">
    <location>
        <position position="564"/>
    </location>
</feature>
<sequence>MKDLWTTKKDGKNYAVLRHQVLNGDEEMSSAATCYSCVPGDTKDGMKTRQADRMAGCGDCLPASVNRSLLPLKLHFFLYLAAQACVYAYLAVIGRQNGISAANIAVIFGFTPLAAVLFKPVCGYIIDRTQNATGVILALQFFLIVSHAVVFFSPALVVQMSASRGLLNCPDGTFVLQDRRVLDSCLASFPTASAPLQCNLTFPTDHTTSVDVNAVSGTRVTFQNATGVCQALDVVSKVAKGDQGYNCTLSCPCDADNAAQGSFWFYTVSVVIAWTLTATLFTVTDAAVCEVLAENVNAFGRQRLWGTISWGVTSPLVGFFIDQASTVGHTDYTPGFYVFAAFILLDMALIAYMPRLRTADLSVNFFRDITKLFCSVEVVTFTFWTFIVGALIGVIWSFGTWFLEDLGASKLLIGLTATVMSLCIELPLFFVSRNILERIGYFFSYSITFVCFAIKFIGYSFVRNAWYVLIIDIAGGAIFPLAYSGNDGVCQERCHAGNVGVHAVHLGRLFRRTRGRGGQPAGRHELRPDRRTPDLPLPGLRVGGLQRLLHGHLPGHPGTQRGAS</sequence>
<gene>
    <name evidence="1" type="ORF">HPB47_020289</name>
</gene>
<name>A0AC60QFT0_IXOPE</name>
<organism evidence="1 2">
    <name type="scientific">Ixodes persulcatus</name>
    <name type="common">Taiga tick</name>
    <dbReference type="NCBI Taxonomy" id="34615"/>
    <lineage>
        <taxon>Eukaryota</taxon>
        <taxon>Metazoa</taxon>
        <taxon>Ecdysozoa</taxon>
        <taxon>Arthropoda</taxon>
        <taxon>Chelicerata</taxon>
        <taxon>Arachnida</taxon>
        <taxon>Acari</taxon>
        <taxon>Parasitiformes</taxon>
        <taxon>Ixodida</taxon>
        <taxon>Ixodoidea</taxon>
        <taxon>Ixodidae</taxon>
        <taxon>Ixodinae</taxon>
        <taxon>Ixodes</taxon>
    </lineage>
</organism>
<evidence type="ECO:0000313" key="2">
    <source>
        <dbReference type="Proteomes" id="UP000805193"/>
    </source>
</evidence>
<proteinExistence type="predicted"/>
<dbReference type="Proteomes" id="UP000805193">
    <property type="component" value="Unassembled WGS sequence"/>
</dbReference>
<dbReference type="EMBL" id="JABSTQ010009092">
    <property type="protein sequence ID" value="KAG0433037.1"/>
    <property type="molecule type" value="Genomic_DNA"/>
</dbReference>
<reference evidence="1 2" key="1">
    <citation type="journal article" date="2020" name="Cell">
        <title>Large-Scale Comparative Analyses of Tick Genomes Elucidate Their Genetic Diversity and Vector Capacities.</title>
        <authorList>
            <consortium name="Tick Genome and Microbiome Consortium (TIGMIC)"/>
            <person name="Jia N."/>
            <person name="Wang J."/>
            <person name="Shi W."/>
            <person name="Du L."/>
            <person name="Sun Y."/>
            <person name="Zhan W."/>
            <person name="Jiang J.F."/>
            <person name="Wang Q."/>
            <person name="Zhang B."/>
            <person name="Ji P."/>
            <person name="Bell-Sakyi L."/>
            <person name="Cui X.M."/>
            <person name="Yuan T.T."/>
            <person name="Jiang B.G."/>
            <person name="Yang W.F."/>
            <person name="Lam T.T."/>
            <person name="Chang Q.C."/>
            <person name="Ding S.J."/>
            <person name="Wang X.J."/>
            <person name="Zhu J.G."/>
            <person name="Ruan X.D."/>
            <person name="Zhao L."/>
            <person name="Wei J.T."/>
            <person name="Ye R.Z."/>
            <person name="Que T.C."/>
            <person name="Du C.H."/>
            <person name="Zhou Y.H."/>
            <person name="Cheng J.X."/>
            <person name="Dai P.F."/>
            <person name="Guo W.B."/>
            <person name="Han X.H."/>
            <person name="Huang E.J."/>
            <person name="Li L.F."/>
            <person name="Wei W."/>
            <person name="Gao Y.C."/>
            <person name="Liu J.Z."/>
            <person name="Shao H.Z."/>
            <person name="Wang X."/>
            <person name="Wang C.C."/>
            <person name="Yang T.C."/>
            <person name="Huo Q.B."/>
            <person name="Li W."/>
            <person name="Chen H.Y."/>
            <person name="Chen S.E."/>
            <person name="Zhou L.G."/>
            <person name="Ni X.B."/>
            <person name="Tian J.H."/>
            <person name="Sheng Y."/>
            <person name="Liu T."/>
            <person name="Pan Y.S."/>
            <person name="Xia L.Y."/>
            <person name="Li J."/>
            <person name="Zhao F."/>
            <person name="Cao W.C."/>
        </authorList>
    </citation>
    <scope>NUCLEOTIDE SEQUENCE [LARGE SCALE GENOMIC DNA]</scope>
    <source>
        <strain evidence="1">Iper-2018</strain>
    </source>
</reference>
<evidence type="ECO:0000313" key="1">
    <source>
        <dbReference type="EMBL" id="KAG0433037.1"/>
    </source>
</evidence>
<keyword evidence="2" id="KW-1185">Reference proteome</keyword>
<comment type="caution">
    <text evidence="1">The sequence shown here is derived from an EMBL/GenBank/DDBJ whole genome shotgun (WGS) entry which is preliminary data.</text>
</comment>
<protein>
    <submittedName>
        <fullName evidence="1">Uncharacterized protein</fullName>
    </submittedName>
</protein>